<reference evidence="2" key="1">
    <citation type="journal article" date="2019" name="Int. J. Syst. Evol. Microbiol.">
        <title>The Global Catalogue of Microorganisms (GCM) 10K type strain sequencing project: providing services to taxonomists for standard genome sequencing and annotation.</title>
        <authorList>
            <consortium name="The Broad Institute Genomics Platform"/>
            <consortium name="The Broad Institute Genome Sequencing Center for Infectious Disease"/>
            <person name="Wu L."/>
            <person name="Ma J."/>
        </authorList>
    </citation>
    <scope>NUCLEOTIDE SEQUENCE [LARGE SCALE GENOMIC DNA]</scope>
    <source>
        <strain evidence="2">NBRC 103632</strain>
    </source>
</reference>
<evidence type="ECO:0000313" key="2">
    <source>
        <dbReference type="Proteomes" id="UP001157440"/>
    </source>
</evidence>
<protein>
    <submittedName>
        <fullName evidence="1">Uncharacterized protein</fullName>
    </submittedName>
</protein>
<keyword evidence="2" id="KW-1185">Reference proteome</keyword>
<dbReference type="Proteomes" id="UP001157440">
    <property type="component" value="Unassembled WGS sequence"/>
</dbReference>
<evidence type="ECO:0000313" key="1">
    <source>
        <dbReference type="EMBL" id="GLS73554.1"/>
    </source>
</evidence>
<accession>A0AA37WUV2</accession>
<sequence length="110" mass="12154">MTADRPLSPLKVLDLAARMLEAHGFAIVARNERGDSLYLRRPDCAWHLRVSNHARTAKQRARRSDVLASLVIDGPRSPDQIGKLVRDAVRNFEAARARVADQASAAGSRK</sequence>
<dbReference type="AlphaFoldDB" id="A0AA37WUV2"/>
<name>A0AA37WUV2_9HYPH</name>
<dbReference type="RefSeq" id="WP_238197920.1">
    <property type="nucleotide sequence ID" value="NZ_BPQZ01000021.1"/>
</dbReference>
<proteinExistence type="predicted"/>
<comment type="caution">
    <text evidence="1">The sequence shown here is derived from an EMBL/GenBank/DDBJ whole genome shotgun (WGS) entry which is preliminary data.</text>
</comment>
<dbReference type="EMBL" id="BSPL01000028">
    <property type="protein sequence ID" value="GLS73554.1"/>
    <property type="molecule type" value="Genomic_DNA"/>
</dbReference>
<organism evidence="1 2">
    <name type="scientific">Methylobacterium tardum</name>
    <dbReference type="NCBI Taxonomy" id="374432"/>
    <lineage>
        <taxon>Bacteria</taxon>
        <taxon>Pseudomonadati</taxon>
        <taxon>Pseudomonadota</taxon>
        <taxon>Alphaproteobacteria</taxon>
        <taxon>Hyphomicrobiales</taxon>
        <taxon>Methylobacteriaceae</taxon>
        <taxon>Methylobacterium</taxon>
    </lineage>
</organism>
<gene>
    <name evidence="1" type="ORF">GCM10007890_55690</name>
</gene>